<evidence type="ECO:0000313" key="19">
    <source>
        <dbReference type="EMBL" id="KKH45177.1"/>
    </source>
</evidence>
<dbReference type="EMBL" id="JJQO01000242">
    <property type="protein sequence ID" value="KKH62172.1"/>
    <property type="molecule type" value="Genomic_DNA"/>
</dbReference>
<evidence type="ECO:0000313" key="40">
    <source>
        <dbReference type="Proteomes" id="UP000034040"/>
    </source>
</evidence>
<dbReference type="EMBL" id="JJPL01000149">
    <property type="protein sequence ID" value="KKG59786.1"/>
    <property type="molecule type" value="Genomic_DNA"/>
</dbReference>
<dbReference type="Proteomes" id="UP000034668">
    <property type="component" value="Unassembled WGS sequence"/>
</dbReference>
<dbReference type="EMBL" id="JJQX01000087">
    <property type="protein sequence ID" value="KKH96161.1"/>
    <property type="molecule type" value="Genomic_DNA"/>
</dbReference>
<evidence type="ECO:0000313" key="45">
    <source>
        <dbReference type="Proteomes" id="UP000034232"/>
    </source>
</evidence>
<evidence type="ECO:0000313" key="49">
    <source>
        <dbReference type="Proteomes" id="UP000034399"/>
    </source>
</evidence>
<evidence type="ECO:0000313" key="3">
    <source>
        <dbReference type="EMBL" id="KKG02006.1"/>
    </source>
</evidence>
<evidence type="ECO:0000313" key="20">
    <source>
        <dbReference type="EMBL" id="KKH54028.1"/>
    </source>
</evidence>
<evidence type="ECO:0000313" key="50">
    <source>
        <dbReference type="Proteomes" id="UP000034424"/>
    </source>
</evidence>
<evidence type="ECO:0000313" key="15">
    <source>
        <dbReference type="EMBL" id="KKH04080.1"/>
    </source>
</evidence>
<dbReference type="Proteomes" id="UP000034021">
    <property type="component" value="Unassembled WGS sequence"/>
</dbReference>
<dbReference type="Proteomes" id="UP000034424">
    <property type="component" value="Unassembled WGS sequence"/>
</dbReference>
<dbReference type="EMBL" id="JJQU01000223">
    <property type="protein sequence ID" value="KKH81065.1"/>
    <property type="molecule type" value="Genomic_DNA"/>
</dbReference>
<dbReference type="EMBL" id="JJPJ01000156">
    <property type="protein sequence ID" value="KKG57123.1"/>
    <property type="molecule type" value="Genomic_DNA"/>
</dbReference>
<evidence type="ECO:0000313" key="33">
    <source>
        <dbReference type="EMBL" id="KKI03101.1"/>
    </source>
</evidence>
<evidence type="ECO:0000313" key="17">
    <source>
        <dbReference type="EMBL" id="KKH34442.1"/>
    </source>
</evidence>
<evidence type="ECO:0000313" key="54">
    <source>
        <dbReference type="Proteomes" id="UP000034578"/>
    </source>
</evidence>
<dbReference type="RefSeq" id="WP_048037573.1">
    <property type="nucleotide sequence ID" value="NZ_AP019780.1"/>
</dbReference>
<dbReference type="EMBL" id="JJPK01000115">
    <property type="protein sequence ID" value="KKG58611.1"/>
    <property type="molecule type" value="Genomic_DNA"/>
</dbReference>
<evidence type="ECO:0000313" key="27">
    <source>
        <dbReference type="EMBL" id="KKH81065.1"/>
    </source>
</evidence>
<evidence type="ECO:0000313" key="59">
    <source>
        <dbReference type="Proteomes" id="UP000034817"/>
    </source>
</evidence>
<evidence type="ECO:0000313" key="23">
    <source>
        <dbReference type="EMBL" id="KKH67483.1"/>
    </source>
</evidence>
<comment type="caution">
    <text evidence="13">The sequence shown here is derived from an EMBL/GenBank/DDBJ whole genome shotgun (WGS) entry which is preliminary data.</text>
</comment>
<dbReference type="Proteomes" id="UP000033814">
    <property type="component" value="Unassembled WGS sequence"/>
</dbReference>
<dbReference type="Proteomes" id="UP000034817">
    <property type="component" value="Unassembled WGS sequence"/>
</dbReference>
<evidence type="ECO:0000313" key="25">
    <source>
        <dbReference type="EMBL" id="KKH76895.1"/>
    </source>
</evidence>
<evidence type="ECO:0000313" key="57">
    <source>
        <dbReference type="Proteomes" id="UP000034692"/>
    </source>
</evidence>
<dbReference type="EMBL" id="JJPI01000059">
    <property type="protein sequence ID" value="KKG55216.1"/>
    <property type="molecule type" value="Genomic_DNA"/>
</dbReference>
<dbReference type="EMBL" id="JJRB01000086">
    <property type="protein sequence ID" value="KKI03101.1"/>
    <property type="molecule type" value="Genomic_DNA"/>
</dbReference>
<keyword evidence="54" id="KW-1185">Reference proteome</keyword>
<dbReference type="Proteomes" id="UP000034578">
    <property type="component" value="Unassembled WGS sequence"/>
</dbReference>
<accession>A0A0F8L7B0</accession>
<dbReference type="Proteomes" id="UP000034925">
    <property type="component" value="Unassembled WGS sequence"/>
</dbReference>
<dbReference type="EMBL" id="JJPP01000114">
    <property type="protein sequence ID" value="KKG78118.1"/>
    <property type="molecule type" value="Genomic_DNA"/>
</dbReference>
<dbReference type="EMBL" id="JJPC01000036">
    <property type="protein sequence ID" value="KKG36543.1"/>
    <property type="molecule type" value="Genomic_DNA"/>
</dbReference>
<sequence>MENDTNNLSEEFKQKVILVLEENDKIFETNWNENQNKLVKLNESTPSKINGYLNRYLNLSKRKIDGYKNWVGNRINSFSRTLFTSIVGITTFGFFTAVAILGYDWGLVDQQSPLYYKIGIMVVIFILQVVFIHFAVHNSKDNFSTDLEKFHEDHHEKTDNGIKALDDTKCSIDSDIEEINKIYTEFKSSLTDTCEVVRNLIPTCKEIDDLHKFQEKWYLECHKLKIVTIYFGLKAQSNELTLLAKKPMIEKKRSNDEKLSDSIIEYICEKTCLDIQLMNLFIYCYNEDKEAERLWKSIRQDPNKVHYIAKKLFELDKLDFAKKSNSNKSEDSNESKFSEEILKNILLRTQNFDLLSITNNVSLYLRLCSFLQSYFKKLIDEKIPLRNQLHCENTVKNMAVCLIFCKICSIPLSLLF</sequence>
<evidence type="ECO:0000313" key="42">
    <source>
        <dbReference type="Proteomes" id="UP000034152"/>
    </source>
</evidence>
<dbReference type="Proteomes" id="UP000034253">
    <property type="component" value="Unassembled WGS sequence"/>
</dbReference>
<evidence type="ECO:0000313" key="21">
    <source>
        <dbReference type="EMBL" id="KKH62172.1"/>
    </source>
</evidence>
<dbReference type="EMBL" id="JJOS01000073">
    <property type="protein sequence ID" value="KKG02006.1"/>
    <property type="molecule type" value="Genomic_DNA"/>
</dbReference>
<feature type="transmembrane region" description="Helical" evidence="1">
    <location>
        <begin position="115"/>
        <end position="136"/>
    </location>
</feature>
<dbReference type="EMBL" id="JJQT01000077">
    <property type="protein sequence ID" value="KKH80273.1"/>
    <property type="molecule type" value="Genomic_DNA"/>
</dbReference>
<dbReference type="EMBL" id="JJPV01000134">
    <property type="protein sequence ID" value="KKG95883.1"/>
    <property type="molecule type" value="Genomic_DNA"/>
</dbReference>
<evidence type="ECO:0000313" key="47">
    <source>
        <dbReference type="Proteomes" id="UP000034279"/>
    </source>
</evidence>
<dbReference type="Proteomes" id="UP000034188">
    <property type="component" value="Unassembled WGS sequence"/>
</dbReference>
<evidence type="ECO:0000313" key="24">
    <source>
        <dbReference type="EMBL" id="KKH72244.1"/>
    </source>
</evidence>
<evidence type="ECO:0000313" key="32">
    <source>
        <dbReference type="EMBL" id="KKI02323.1"/>
    </source>
</evidence>
<keyword evidence="1" id="KW-0472">Membrane</keyword>
<evidence type="ECO:0000313" key="62">
    <source>
        <dbReference type="Proteomes" id="UP000034925"/>
    </source>
</evidence>
<dbReference type="EMBL" id="JJQS01000122">
    <property type="protein sequence ID" value="KKH72244.1"/>
    <property type="molecule type" value="Genomic_DNA"/>
</dbReference>
<evidence type="ECO:0000313" key="14">
    <source>
        <dbReference type="EMBL" id="KKH03257.1"/>
    </source>
</evidence>
<dbReference type="EMBL" id="JJRA01000105">
    <property type="protein sequence ID" value="KKI02323.1"/>
    <property type="molecule type" value="Genomic_DNA"/>
</dbReference>
<evidence type="ECO:0000313" key="48">
    <source>
        <dbReference type="Proteomes" id="UP000034298"/>
    </source>
</evidence>
<keyword evidence="1" id="KW-0812">Transmembrane</keyword>
<reference evidence="34 35" key="1">
    <citation type="journal article" date="2015" name="ISME J.">
        <title>Genomic and phenotypic differentiation among Methanosarcina mazei populations from Columbia River sediment.</title>
        <authorList>
            <person name="Youngblut N.D."/>
            <person name="Wirth J.S."/>
            <person name="Henriksen J.R."/>
            <person name="Smith M."/>
            <person name="Simon H."/>
            <person name="Metcalf W.W."/>
            <person name="Whitaker R.J."/>
        </authorList>
    </citation>
    <scope>NUCLEOTIDE SEQUENCE [LARGE SCALE GENOMIC DNA]</scope>
    <source>
        <strain evidence="16 44">1.F.A.2.8</strain>
        <strain evidence="18 58">1.H.A.1A.1</strain>
        <strain evidence="17 39">1.H.A.1A.3</strain>
        <strain evidence="19 36">1.H.A.1A.6</strain>
        <strain evidence="20 45">1.H.A.2.3</strain>
        <strain evidence="21 57">1.H.A.2.7</strain>
        <strain evidence="22">1.H.A.2.8</strain>
        <strain evidence="23 38">1.H.M.0.1</strain>
        <strain evidence="25 62">1.H.M.1A.1</strain>
        <strain evidence="24 40">1.H.M.1A.2</strain>
        <strain evidence="26 60">1.H.M.1A.3</strain>
        <strain evidence="27 42">1.H.M.2.1</strain>
        <strain evidence="28 34">1.H.M.2.2</strain>
        <strain evidence="29 63">1.H.M.2.3</strain>
        <strain evidence="30 56">1.H.M.2.4</strain>
        <strain evidence="31 61">1.H.T.2.1</strain>
        <strain evidence="32 37">1.H.T.2.3</strain>
        <strain evidence="33 52">1.H.T.2.5</strain>
        <strain evidence="2 41">2.F.A.2.3</strain>
        <strain evidence="3 54">2.F.A.2.4</strain>
        <strain evidence="4 55">2.F.T.0.2</strain>
        <strain evidence="5 49">3.F.A.1A.1</strain>
        <strain evidence="6 48">3.F.A.1B.1</strain>
        <strain evidence="7 43">3.F.T.1A.1</strain>
        <strain evidence="8 47">3.F.T.1A.2</strain>
        <strain evidence="9 53">3.F.T.1A.4</strain>
        <strain evidence="10 50">3.F.T.2.1</strain>
        <strain evidence="11">3.H.A.1A.1</strain>
        <strain evidence="12 59">3.H.A.2.4</strain>
        <strain evidence="14 51">3.H.M.1B.1</strain>
        <strain evidence="13 35">3.H.M.1B.2</strain>
        <strain evidence="15 46">3.H.M.1B.5</strain>
    </source>
</reference>
<dbReference type="Proteomes" id="UP000034597">
    <property type="component" value="Unassembled WGS sequence"/>
</dbReference>
<dbReference type="Proteomes" id="UP000034142">
    <property type="component" value="Unassembled WGS sequence"/>
</dbReference>
<evidence type="ECO:0000313" key="28">
    <source>
        <dbReference type="EMBL" id="KKH82403.1"/>
    </source>
</evidence>
<evidence type="ECO:0000313" key="16">
    <source>
        <dbReference type="EMBL" id="KKH30447.1"/>
    </source>
</evidence>
<dbReference type="Proteomes" id="UP000034566">
    <property type="component" value="Unassembled WGS sequence"/>
</dbReference>
<dbReference type="Proteomes" id="UP000033885">
    <property type="component" value="Unassembled WGS sequence"/>
</dbReference>
<dbReference type="Proteomes" id="UP000034232">
    <property type="component" value="Unassembled WGS sequence"/>
</dbReference>
<dbReference type="Proteomes" id="UP000034937">
    <property type="component" value="Unassembled WGS sequence"/>
</dbReference>
<dbReference type="AlphaFoldDB" id="A0A0F8L7B0"/>
<dbReference type="EMBL" id="JJPU01000004">
    <property type="protein sequence ID" value="KKH03257.1"/>
    <property type="molecule type" value="Genomic_DNA"/>
</dbReference>
<evidence type="ECO:0000313" key="41">
    <source>
        <dbReference type="Proteomes" id="UP000034142"/>
    </source>
</evidence>
<evidence type="ECO:0000313" key="37">
    <source>
        <dbReference type="Proteomes" id="UP000033885"/>
    </source>
</evidence>
<organism evidence="13 35">
    <name type="scientific">Methanosarcina mazei</name>
    <name type="common">Methanosarcina frisia</name>
    <dbReference type="NCBI Taxonomy" id="2209"/>
    <lineage>
        <taxon>Archaea</taxon>
        <taxon>Methanobacteriati</taxon>
        <taxon>Methanobacteriota</taxon>
        <taxon>Stenosarchaea group</taxon>
        <taxon>Methanomicrobia</taxon>
        <taxon>Methanosarcinales</taxon>
        <taxon>Methanosarcinaceae</taxon>
        <taxon>Methanosarcina</taxon>
    </lineage>
</organism>
<dbReference type="EMBL" id="JJQZ01000076">
    <property type="protein sequence ID" value="KKH96300.1"/>
    <property type="molecule type" value="Genomic_DNA"/>
</dbReference>
<dbReference type="EMBL" id="JJQW01000018">
    <property type="protein sequence ID" value="KKH90684.1"/>
    <property type="molecule type" value="Genomic_DNA"/>
</dbReference>
<evidence type="ECO:0000313" key="60">
    <source>
        <dbReference type="Proteomes" id="UP000034842"/>
    </source>
</evidence>
<keyword evidence="1" id="KW-1133">Transmembrane helix</keyword>
<evidence type="ECO:0000313" key="7">
    <source>
        <dbReference type="EMBL" id="KKG55216.1"/>
    </source>
</evidence>
<dbReference type="Proteomes" id="UP000034227">
    <property type="component" value="Unassembled WGS sequence"/>
</dbReference>
<dbReference type="Proteomes" id="UP000034842">
    <property type="component" value="Unassembled WGS sequence"/>
</dbReference>
<dbReference type="EMBL" id="JJQQ01000069">
    <property type="protein sequence ID" value="KKH67483.1"/>
    <property type="molecule type" value="Genomic_DNA"/>
</dbReference>
<evidence type="ECO:0000313" key="63">
    <source>
        <dbReference type="Proteomes" id="UP000034937"/>
    </source>
</evidence>
<evidence type="ECO:0000313" key="55">
    <source>
        <dbReference type="Proteomes" id="UP000034597"/>
    </source>
</evidence>
<evidence type="ECO:0000313" key="43">
    <source>
        <dbReference type="Proteomes" id="UP000034188"/>
    </source>
</evidence>
<evidence type="ECO:0000313" key="26">
    <source>
        <dbReference type="EMBL" id="KKH80273.1"/>
    </source>
</evidence>
<evidence type="ECO:0000313" key="22">
    <source>
        <dbReference type="EMBL" id="KKH67130.1"/>
    </source>
</evidence>
<feature type="transmembrane region" description="Helical" evidence="1">
    <location>
        <begin position="82"/>
        <end position="103"/>
    </location>
</feature>
<evidence type="ECO:0000313" key="56">
    <source>
        <dbReference type="Proteomes" id="UP000034668"/>
    </source>
</evidence>
<evidence type="ECO:0000313" key="12">
    <source>
        <dbReference type="EMBL" id="KKG78118.1"/>
    </source>
</evidence>
<evidence type="ECO:0000313" key="29">
    <source>
        <dbReference type="EMBL" id="KKH90684.1"/>
    </source>
</evidence>
<dbReference type="EMBL" id="JJQH01000194">
    <property type="protein sequence ID" value="KKH34442.1"/>
    <property type="molecule type" value="Genomic_DNA"/>
</dbReference>
<evidence type="ECO:0000313" key="58">
    <source>
        <dbReference type="Proteomes" id="UP000034758"/>
    </source>
</evidence>
<dbReference type="EMBL" id="JJQJ01000184">
    <property type="protein sequence ID" value="KKH45177.1"/>
    <property type="molecule type" value="Genomic_DNA"/>
</dbReference>
<dbReference type="Proteomes" id="UP000034040">
    <property type="component" value="Unassembled WGS sequence"/>
</dbReference>
<dbReference type="Proteomes" id="UP000034399">
    <property type="component" value="Unassembled WGS sequence"/>
</dbReference>
<evidence type="ECO:0000313" key="2">
    <source>
        <dbReference type="EMBL" id="KKG01777.1"/>
    </source>
</evidence>
<proteinExistence type="predicted"/>
<evidence type="ECO:0000313" key="44">
    <source>
        <dbReference type="Proteomes" id="UP000034227"/>
    </source>
</evidence>
<evidence type="ECO:0000313" key="18">
    <source>
        <dbReference type="EMBL" id="KKH35051.1"/>
    </source>
</evidence>
<dbReference type="EMBL" id="JJQM01000105">
    <property type="protein sequence ID" value="KKH54028.1"/>
    <property type="molecule type" value="Genomic_DNA"/>
</dbReference>
<dbReference type="EMBL" id="JJPW01000005">
    <property type="protein sequence ID" value="KKH04080.1"/>
    <property type="molecule type" value="Genomic_DNA"/>
</dbReference>
<dbReference type="Proteomes" id="UP000034468">
    <property type="component" value="Unassembled WGS sequence"/>
</dbReference>
<dbReference type="PATRIC" id="fig|2209.42.peg.3187"/>
<evidence type="ECO:0000313" key="34">
    <source>
        <dbReference type="Proteomes" id="UP000033814"/>
    </source>
</evidence>
<dbReference type="EMBL" id="JJOT01000043">
    <property type="protein sequence ID" value="KKG03642.1"/>
    <property type="molecule type" value="Genomic_DNA"/>
</dbReference>
<protein>
    <submittedName>
        <fullName evidence="13">Uncharacterized protein</fullName>
    </submittedName>
</protein>
<dbReference type="EMBL" id="JJQG01000145">
    <property type="protein sequence ID" value="KKH35051.1"/>
    <property type="molecule type" value="Genomic_DNA"/>
</dbReference>
<evidence type="ECO:0000313" key="4">
    <source>
        <dbReference type="EMBL" id="KKG03642.1"/>
    </source>
</evidence>
<gene>
    <name evidence="6" type="ORF">DU30_14690</name>
    <name evidence="2" type="ORF">DU31_17970</name>
    <name evidence="7" type="ORF">DU33_14410</name>
    <name evidence="4" type="ORF">DU40_12905</name>
    <name evidence="11" type="ORF">DU43_10695</name>
    <name evidence="9" type="ORF">DU45_01765</name>
    <name evidence="3" type="ORF">DU47_02725</name>
    <name evidence="17" type="ORF">DU50_02565</name>
    <name evidence="5" type="ORF">DU52_06245</name>
    <name evidence="18" type="ORF">DU54_00185</name>
    <name evidence="12" type="ORF">DU55_00070</name>
    <name evidence="15" type="ORF">DU56_16355</name>
    <name evidence="16" type="ORF">DU58_06020</name>
    <name evidence="8" type="ORF">DU64_00490</name>
    <name evidence="14" type="ORF">DU66_18880</name>
    <name evidence="10" type="ORF">DU67_07760</name>
    <name evidence="13" type="ORF">DU68_16700</name>
    <name evidence="22" type="ORF">DU73_08205</name>
    <name evidence="21" type="ORF">DU75_00140</name>
    <name evidence="20" type="ORF">DU76_00015</name>
    <name evidence="24" type="ORF">DU77_19670</name>
    <name evidence="26" type="ORF">DU78_18890</name>
    <name evidence="30" type="ORF">DU79_05945</name>
    <name evidence="27" type="ORF">DU80_03810</name>
    <name evidence="32" type="ORF">DU81_00015</name>
    <name evidence="28" type="ORF">DU82_00015</name>
    <name evidence="33" type="ORF">DU83_12890</name>
    <name evidence="31" type="ORF">DU84_00035</name>
    <name evidence="19" type="ORF">DU85_01710</name>
    <name evidence="25" type="ORF">DU86_19850</name>
    <name evidence="23" type="ORF">DU87_06640</name>
    <name evidence="29" type="ORF">DU88_19255</name>
</gene>
<dbReference type="Proteomes" id="UP000034279">
    <property type="component" value="Unassembled WGS sequence"/>
</dbReference>
<evidence type="ECO:0000313" key="10">
    <source>
        <dbReference type="EMBL" id="KKG59786.1"/>
    </source>
</evidence>
<evidence type="ECO:0000313" key="46">
    <source>
        <dbReference type="Proteomes" id="UP000034253"/>
    </source>
</evidence>
<dbReference type="Proteomes" id="UP000034547">
    <property type="component" value="Unassembled WGS sequence"/>
</dbReference>
<evidence type="ECO:0000313" key="31">
    <source>
        <dbReference type="EMBL" id="KKH96300.1"/>
    </source>
</evidence>
<evidence type="ECO:0000313" key="53">
    <source>
        <dbReference type="Proteomes" id="UP000034566"/>
    </source>
</evidence>
<evidence type="ECO:0000313" key="11">
    <source>
        <dbReference type="EMBL" id="KKG68444.1"/>
    </source>
</evidence>
<dbReference type="Proteomes" id="UP000034758">
    <property type="component" value="Unassembled WGS sequence"/>
</dbReference>
<dbReference type="Proteomes" id="UP000033933">
    <property type="component" value="Unassembled WGS sequence"/>
</dbReference>
<evidence type="ECO:0000313" key="9">
    <source>
        <dbReference type="EMBL" id="KKG58611.1"/>
    </source>
</evidence>
<dbReference type="GeneID" id="66134629"/>
<evidence type="ECO:0000313" key="35">
    <source>
        <dbReference type="Proteomes" id="UP000033835"/>
    </source>
</evidence>
<evidence type="ECO:0000313" key="13">
    <source>
        <dbReference type="EMBL" id="KKG95883.1"/>
    </source>
</evidence>
<name>A0A0F8L7B0_METMZ</name>
<dbReference type="EMBL" id="JJPA01000083">
    <property type="protein sequence ID" value="KKG34809.1"/>
    <property type="molecule type" value="Genomic_DNA"/>
</dbReference>
<evidence type="ECO:0000313" key="39">
    <source>
        <dbReference type="Proteomes" id="UP000034021"/>
    </source>
</evidence>
<evidence type="ECO:0000313" key="61">
    <source>
        <dbReference type="Proteomes" id="UP000034872"/>
    </source>
</evidence>
<evidence type="ECO:0000313" key="8">
    <source>
        <dbReference type="EMBL" id="KKG57123.1"/>
    </source>
</evidence>
<dbReference type="Proteomes" id="UP000034298">
    <property type="component" value="Unassembled WGS sequence"/>
</dbReference>
<dbReference type="EMBL" id="JJQV01000093">
    <property type="protein sequence ID" value="KKH82403.1"/>
    <property type="molecule type" value="Genomic_DNA"/>
</dbReference>
<dbReference type="Proteomes" id="UP000034152">
    <property type="component" value="Unassembled WGS sequence"/>
</dbReference>
<evidence type="ECO:0000313" key="5">
    <source>
        <dbReference type="EMBL" id="KKG34809.1"/>
    </source>
</evidence>
<evidence type="ECO:0000313" key="51">
    <source>
        <dbReference type="Proteomes" id="UP000034468"/>
    </source>
</evidence>
<dbReference type="EMBL" id="JJOR01000122">
    <property type="protein sequence ID" value="KKG01777.1"/>
    <property type="molecule type" value="Genomic_DNA"/>
</dbReference>
<evidence type="ECO:0000313" key="30">
    <source>
        <dbReference type="EMBL" id="KKH96161.1"/>
    </source>
</evidence>
<evidence type="ECO:0000313" key="6">
    <source>
        <dbReference type="EMBL" id="KKG36543.1"/>
    </source>
</evidence>
<dbReference type="Proteomes" id="UP000033835">
    <property type="component" value="Unassembled WGS sequence"/>
</dbReference>
<dbReference type="EMBL" id="JJQP01000112">
    <property type="protein sequence ID" value="KKH67130.1"/>
    <property type="molecule type" value="Genomic_DNA"/>
</dbReference>
<dbReference type="EMBL" id="JJQR01000051">
    <property type="protein sequence ID" value="KKH76895.1"/>
    <property type="molecule type" value="Genomic_DNA"/>
</dbReference>
<evidence type="ECO:0000313" key="52">
    <source>
        <dbReference type="Proteomes" id="UP000034547"/>
    </source>
</evidence>
<evidence type="ECO:0000313" key="38">
    <source>
        <dbReference type="Proteomes" id="UP000033933"/>
    </source>
</evidence>
<dbReference type="EMBL" id="JJQD01000058">
    <property type="protein sequence ID" value="KKH30447.1"/>
    <property type="molecule type" value="Genomic_DNA"/>
</dbReference>
<evidence type="ECO:0000256" key="1">
    <source>
        <dbReference type="SAM" id="Phobius"/>
    </source>
</evidence>
<dbReference type="Proteomes" id="UP000034692">
    <property type="component" value="Unassembled WGS sequence"/>
</dbReference>
<evidence type="ECO:0000313" key="36">
    <source>
        <dbReference type="Proteomes" id="UP000033864"/>
    </source>
</evidence>
<dbReference type="EMBL" id="JJPM01000301">
    <property type="protein sequence ID" value="KKG68444.1"/>
    <property type="molecule type" value="Genomic_DNA"/>
</dbReference>
<dbReference type="Proteomes" id="UP000034872">
    <property type="component" value="Unassembled WGS sequence"/>
</dbReference>
<dbReference type="Proteomes" id="UP000033864">
    <property type="component" value="Unassembled WGS sequence"/>
</dbReference>